<feature type="region of interest" description="Disordered" evidence="1">
    <location>
        <begin position="1"/>
        <end position="95"/>
    </location>
</feature>
<proteinExistence type="predicted"/>
<organism evidence="2 3">
    <name type="scientific">Brachybacterium kimchii</name>
    <dbReference type="NCBI Taxonomy" id="2942909"/>
    <lineage>
        <taxon>Bacteria</taxon>
        <taxon>Bacillati</taxon>
        <taxon>Actinomycetota</taxon>
        <taxon>Actinomycetes</taxon>
        <taxon>Micrococcales</taxon>
        <taxon>Dermabacteraceae</taxon>
        <taxon>Brachybacterium</taxon>
    </lineage>
</organism>
<feature type="region of interest" description="Disordered" evidence="1">
    <location>
        <begin position="187"/>
        <end position="231"/>
    </location>
</feature>
<evidence type="ECO:0000256" key="1">
    <source>
        <dbReference type="SAM" id="MobiDB-lite"/>
    </source>
</evidence>
<feature type="compositionally biased region" description="Basic and acidic residues" evidence="1">
    <location>
        <begin position="41"/>
        <end position="54"/>
    </location>
</feature>
<dbReference type="Proteomes" id="UP001055868">
    <property type="component" value="Chromosome"/>
</dbReference>
<feature type="compositionally biased region" description="Basic and acidic residues" evidence="1">
    <location>
        <begin position="61"/>
        <end position="79"/>
    </location>
</feature>
<accession>A0ABY4N4I0</accession>
<dbReference type="EMBL" id="CP097218">
    <property type="protein sequence ID" value="UQN29475.1"/>
    <property type="molecule type" value="Genomic_DNA"/>
</dbReference>
<reference evidence="2" key="1">
    <citation type="submission" date="2022-05" db="EMBL/GenBank/DDBJ databases">
        <title>Genomic analysis of Brachybacterium sp. CBA3104.</title>
        <authorList>
            <person name="Roh S.W."/>
            <person name="Kim Y.B."/>
            <person name="Kim Y."/>
        </authorList>
    </citation>
    <scope>NUCLEOTIDE SEQUENCE</scope>
    <source>
        <strain evidence="2">CBA3104</strain>
    </source>
</reference>
<evidence type="ECO:0000313" key="3">
    <source>
        <dbReference type="Proteomes" id="UP001055868"/>
    </source>
</evidence>
<sequence length="231" mass="24266">MATEASTTESGTTDGAQSAPQDAQASTQATNTPPTTPTPADLRKTQEAQDKAAEQEQAEESPWRDPQKAHVEIERLRRENAKHRTSREAERQEADAKLRAVLKAAGIDTGEDADEDPLKAASAAREKAETEARQARVELAVHRAAPAVGGDAAALLDSRSFLDRLTDLDPSDQDAITGAIRDAIKDTPRLASTQAAARSSADFTGGTGDSAPSKYKPGMSIADGLAADGAH</sequence>
<feature type="region of interest" description="Disordered" evidence="1">
    <location>
        <begin position="107"/>
        <end position="129"/>
    </location>
</feature>
<gene>
    <name evidence="2" type="ORF">M4486_17850</name>
</gene>
<protein>
    <recommendedName>
        <fullName evidence="4">Scaffolding protein</fullName>
    </recommendedName>
</protein>
<evidence type="ECO:0000313" key="2">
    <source>
        <dbReference type="EMBL" id="UQN29475.1"/>
    </source>
</evidence>
<feature type="compositionally biased region" description="Basic and acidic residues" evidence="1">
    <location>
        <begin position="86"/>
        <end position="95"/>
    </location>
</feature>
<evidence type="ECO:0008006" key="4">
    <source>
        <dbReference type="Google" id="ProtNLM"/>
    </source>
</evidence>
<feature type="compositionally biased region" description="Low complexity" evidence="1">
    <location>
        <begin position="1"/>
        <end position="15"/>
    </location>
</feature>
<feature type="compositionally biased region" description="Low complexity" evidence="1">
    <location>
        <begin position="23"/>
        <end position="33"/>
    </location>
</feature>
<dbReference type="RefSeq" id="WP_249478672.1">
    <property type="nucleotide sequence ID" value="NZ_CP097218.1"/>
</dbReference>
<name>A0ABY4N4I0_9MICO</name>
<keyword evidence="3" id="KW-1185">Reference proteome</keyword>